<keyword evidence="2" id="KW-1185">Reference proteome</keyword>
<evidence type="ECO:0000313" key="1">
    <source>
        <dbReference type="EMBL" id="KAJ9655011.1"/>
    </source>
</evidence>
<dbReference type="Proteomes" id="UP001172386">
    <property type="component" value="Unassembled WGS sequence"/>
</dbReference>
<sequence>MERKNRPSSIAMSPSLPQPSVDLKDGVLTATLPSGDSVQVYLYGATVTSWKTSNGQEQLFLSTAAVLDGSKPIRGGIPLVFPVFGPPPKDHATSKLPQHGFARNSTWEFMGKSSSESTSTKADDSVKLDFGLSSAMLSADTKSKWPVEFGLVYSVTLSKSKLEVQLHVQNKGENAFDFQCLFHSYFTVKDISNTTVSGLAGASYVDKVRGAQTFKEESADLPITGETDRVYTTPSLPPIVVKESGKDSLITTRDALPDVTVWNGWEQKIAGMGDFEPKDGWKRYICIEPGTVTGWTKLEAGDAWEGSAIFEAKL</sequence>
<accession>A0ACC3A3Z7</accession>
<reference evidence="1" key="1">
    <citation type="submission" date="2022-10" db="EMBL/GenBank/DDBJ databases">
        <title>Culturing micro-colonial fungi from biological soil crusts in the Mojave desert and describing Neophaeococcomyces mojavensis, and introducing the new genera and species Taxawa tesnikishii.</title>
        <authorList>
            <person name="Kurbessoian T."/>
            <person name="Stajich J.E."/>
        </authorList>
    </citation>
    <scope>NUCLEOTIDE SEQUENCE</scope>
    <source>
        <strain evidence="1">JES_112</strain>
    </source>
</reference>
<organism evidence="1 2">
    <name type="scientific">Neophaeococcomyces mojaviensis</name>
    <dbReference type="NCBI Taxonomy" id="3383035"/>
    <lineage>
        <taxon>Eukaryota</taxon>
        <taxon>Fungi</taxon>
        <taxon>Dikarya</taxon>
        <taxon>Ascomycota</taxon>
        <taxon>Pezizomycotina</taxon>
        <taxon>Eurotiomycetes</taxon>
        <taxon>Chaetothyriomycetidae</taxon>
        <taxon>Chaetothyriales</taxon>
        <taxon>Chaetothyriales incertae sedis</taxon>
        <taxon>Neophaeococcomyces</taxon>
    </lineage>
</organism>
<name>A0ACC3A3Z7_9EURO</name>
<protein>
    <submittedName>
        <fullName evidence="1">Uncharacterized protein</fullName>
    </submittedName>
</protein>
<dbReference type="EMBL" id="JAPDRQ010000107">
    <property type="protein sequence ID" value="KAJ9655011.1"/>
    <property type="molecule type" value="Genomic_DNA"/>
</dbReference>
<evidence type="ECO:0000313" key="2">
    <source>
        <dbReference type="Proteomes" id="UP001172386"/>
    </source>
</evidence>
<comment type="caution">
    <text evidence="1">The sequence shown here is derived from an EMBL/GenBank/DDBJ whole genome shotgun (WGS) entry which is preliminary data.</text>
</comment>
<proteinExistence type="predicted"/>
<gene>
    <name evidence="1" type="ORF">H2198_006056</name>
</gene>